<dbReference type="Pfam" id="PF12192">
    <property type="entry name" value="CBP"/>
    <property type="match status" value="1"/>
</dbReference>
<name>A0A086T102_HAPC1</name>
<evidence type="ECO:0000259" key="2">
    <source>
        <dbReference type="Pfam" id="PF12192"/>
    </source>
</evidence>
<keyword evidence="4" id="KW-1185">Reference proteome</keyword>
<dbReference type="HOGENOM" id="CLU_2333123_0_0_1"/>
<accession>A0A086T102</accession>
<comment type="caution">
    <text evidence="3">The sequence shown here is derived from an EMBL/GenBank/DDBJ whole genome shotgun (WGS) entry which is preliminary data.</text>
</comment>
<dbReference type="AlphaFoldDB" id="A0A086T102"/>
<evidence type="ECO:0000313" key="3">
    <source>
        <dbReference type="EMBL" id="KFH43034.1"/>
    </source>
</evidence>
<gene>
    <name evidence="3" type="ORF">ACRE_062240</name>
</gene>
<protein>
    <recommendedName>
        <fullName evidence="2">Fungal calcium binding protein domain-containing protein</fullName>
    </recommendedName>
</protein>
<feature type="signal peptide" evidence="1">
    <location>
        <begin position="1"/>
        <end position="19"/>
    </location>
</feature>
<feature type="chain" id="PRO_5001815273" description="Fungal calcium binding protein domain-containing protein" evidence="1">
    <location>
        <begin position="20"/>
        <end position="98"/>
    </location>
</feature>
<evidence type="ECO:0000256" key="1">
    <source>
        <dbReference type="SAM" id="SignalP"/>
    </source>
</evidence>
<feature type="domain" description="Fungal calcium binding protein" evidence="2">
    <location>
        <begin position="29"/>
        <end position="98"/>
    </location>
</feature>
<reference evidence="4" key="1">
    <citation type="journal article" date="2014" name="Genome Announc.">
        <title>Genome sequence and annotation of Acremonium chrysogenum, producer of the beta-lactam antibiotic cephalosporin C.</title>
        <authorList>
            <person name="Terfehr D."/>
            <person name="Dahlmann T.A."/>
            <person name="Specht T."/>
            <person name="Zadra I."/>
            <person name="Kuernsteiner H."/>
            <person name="Kueck U."/>
        </authorList>
    </citation>
    <scope>NUCLEOTIDE SEQUENCE [LARGE SCALE GENOMIC DNA]</scope>
    <source>
        <strain evidence="4">ATCC 11550 / CBS 779.69 / DSM 880 / IAM 14645 / JCM 23072 / IMI 49137</strain>
    </source>
</reference>
<dbReference type="Proteomes" id="UP000029964">
    <property type="component" value="Unassembled WGS sequence"/>
</dbReference>
<evidence type="ECO:0000313" key="4">
    <source>
        <dbReference type="Proteomes" id="UP000029964"/>
    </source>
</evidence>
<organism evidence="3 4">
    <name type="scientific">Hapsidospora chrysogenum (strain ATCC 11550 / CBS 779.69 / DSM 880 / IAM 14645 / JCM 23072 / IMI 49137)</name>
    <name type="common">Acremonium chrysogenum</name>
    <dbReference type="NCBI Taxonomy" id="857340"/>
    <lineage>
        <taxon>Eukaryota</taxon>
        <taxon>Fungi</taxon>
        <taxon>Dikarya</taxon>
        <taxon>Ascomycota</taxon>
        <taxon>Pezizomycotina</taxon>
        <taxon>Sordariomycetes</taxon>
        <taxon>Hypocreomycetidae</taxon>
        <taxon>Hypocreales</taxon>
        <taxon>Bionectriaceae</taxon>
        <taxon>Hapsidospora</taxon>
    </lineage>
</organism>
<keyword evidence="1" id="KW-0732">Signal</keyword>
<sequence length="98" mass="9934">MRFSIFTSALAAATTVTAAAVDKRAPELSATDIAKSAELYTSELEAQGCDLWGCIVAAAPLLPVCAAALIEPTPLGEIACIIAVVNLGTNKPAPCQGC</sequence>
<dbReference type="EMBL" id="JPKY01000079">
    <property type="protein sequence ID" value="KFH43034.1"/>
    <property type="molecule type" value="Genomic_DNA"/>
</dbReference>
<dbReference type="Gene3D" id="1.10.1740.120">
    <property type="match status" value="1"/>
</dbReference>
<proteinExistence type="predicted"/>
<dbReference type="InterPro" id="IPR022013">
    <property type="entry name" value="CBP"/>
</dbReference>